<sequence length="989" mass="111206">MSMIKNIGSSRNNREILPKENNNNFLKSFCFQDFFSKASQLFIITLIIFCVLIPNAQGEDIKESELANSGLSNTTDNQFCSSANTQVRRFILLVGATETGKSSFINTILNSQSKLTEKSRNSVTKSVEMINAGSSQILYPDDPSDSILYLIDTPGFFFNDSSLQNDKILQDIKDAFGCINTDSLDAVLIFGSATSDFYSLPISLLLLMKTFGEKITLSSLGITTKWDLLISPYEIDLATLSYKSPFITLVDWINDNGKQSLTQIQKSNQILKLSNSLKSIVPYKLQNLCTYNNYLTSTALNIQSNGTNRYISKTITVPQVTNTSFVESSNKTSCKLLYTTADLIDQRALSLQNASKTHTVKKTRSVTLNTTQIILIQEARYANIDICNGTNCLKLLDTRKYCIEHFIALKYDGNGGIYIAGAESNSLVHTSRTDCGDYYQGWVKVFSFDKQNKAYMNINTVGIGYEITCKGSVTWNTNIESSTIFTDCAWGMSGAQFPDITVNITVFSVSGELESKMLLSDYRQYCIGNFIAVKYDGINSIFVGGAESSQLVHRKKLNLMLFYIHKARSNCVTFYQGWLKIMDFNATGLTNFTISHEGADTNLTCRGSSNFEVNKTKTIIYTDCAWYFGGAQFPYIKVNFIANITNTTSAKAFLSDNRQHCIDYYIALKYDGNGCLYLSGADSNQQIQTTRNDCKNFNQNWTQIHEFNIVGISNVSISFSGTSNNKTCNGSANWRAYENNTQVFTNCFWNISGAQYPFIMVNVSLLPIGELSTVNFFNDSRKYCIDHFIAIKYDGVGGVYIAGAEPDKLIHTKRSDCGTYFQGWVKTIEFDTLNAETLYISHSGSDLGLTCSGTLNWNAKKENMTIFTDCSWSSGGAQFPLIYLNVTVTRSVQTCKAPEIYYSQIPYTVNFTYQTLEEYDANDYYPIEVYKEMAAIERSEVNTTVQETKYRVNVTMVNQTVEVERNDFSYYIEIAKNQMMDTYRKQIIK</sequence>
<name>A0A1R2CA80_9CILI</name>
<evidence type="ECO:0000256" key="1">
    <source>
        <dbReference type="ARBA" id="ARBA00022741"/>
    </source>
</evidence>
<organism evidence="3 4">
    <name type="scientific">Stentor coeruleus</name>
    <dbReference type="NCBI Taxonomy" id="5963"/>
    <lineage>
        <taxon>Eukaryota</taxon>
        <taxon>Sar</taxon>
        <taxon>Alveolata</taxon>
        <taxon>Ciliophora</taxon>
        <taxon>Postciliodesmatophora</taxon>
        <taxon>Heterotrichea</taxon>
        <taxon>Heterotrichida</taxon>
        <taxon>Stentoridae</taxon>
        <taxon>Stentor</taxon>
    </lineage>
</organism>
<evidence type="ECO:0000313" key="4">
    <source>
        <dbReference type="Proteomes" id="UP000187209"/>
    </source>
</evidence>
<dbReference type="GO" id="GO:0005525">
    <property type="term" value="F:GTP binding"/>
    <property type="evidence" value="ECO:0007669"/>
    <property type="project" value="InterPro"/>
</dbReference>
<dbReference type="AlphaFoldDB" id="A0A1R2CA80"/>
<dbReference type="Gene3D" id="3.40.50.300">
    <property type="entry name" value="P-loop containing nucleotide triphosphate hydrolases"/>
    <property type="match status" value="1"/>
</dbReference>
<gene>
    <name evidence="3" type="ORF">SteCoe_12728</name>
</gene>
<reference evidence="3 4" key="1">
    <citation type="submission" date="2016-11" db="EMBL/GenBank/DDBJ databases">
        <title>The macronuclear genome of Stentor coeruleus: a giant cell with tiny introns.</title>
        <authorList>
            <person name="Slabodnick M."/>
            <person name="Ruby J.G."/>
            <person name="Reiff S.B."/>
            <person name="Swart E.C."/>
            <person name="Gosai S."/>
            <person name="Prabakaran S."/>
            <person name="Witkowska E."/>
            <person name="Larue G.E."/>
            <person name="Fisher S."/>
            <person name="Freeman R.M."/>
            <person name="Gunawardena J."/>
            <person name="Chu W."/>
            <person name="Stover N.A."/>
            <person name="Gregory B.D."/>
            <person name="Nowacki M."/>
            <person name="Derisi J."/>
            <person name="Roy S.W."/>
            <person name="Marshall W.F."/>
            <person name="Sood P."/>
        </authorList>
    </citation>
    <scope>NUCLEOTIDE SEQUENCE [LARGE SCALE GENOMIC DNA]</scope>
    <source>
        <strain evidence="3">WM001</strain>
    </source>
</reference>
<protein>
    <recommendedName>
        <fullName evidence="2">AIG1-type G domain-containing protein</fullName>
    </recommendedName>
</protein>
<keyword evidence="4" id="KW-1185">Reference proteome</keyword>
<dbReference type="InterPro" id="IPR027417">
    <property type="entry name" value="P-loop_NTPase"/>
</dbReference>
<dbReference type="OrthoDB" id="3255035at2759"/>
<accession>A0A1R2CA80</accession>
<dbReference type="SUPFAM" id="SSF52540">
    <property type="entry name" value="P-loop containing nucleoside triphosphate hydrolases"/>
    <property type="match status" value="1"/>
</dbReference>
<keyword evidence="1" id="KW-0547">Nucleotide-binding</keyword>
<dbReference type="Proteomes" id="UP000187209">
    <property type="component" value="Unassembled WGS sequence"/>
</dbReference>
<feature type="domain" description="AIG1-type G" evidence="2">
    <location>
        <begin position="91"/>
        <end position="216"/>
    </location>
</feature>
<proteinExistence type="predicted"/>
<comment type="caution">
    <text evidence="3">The sequence shown here is derived from an EMBL/GenBank/DDBJ whole genome shotgun (WGS) entry which is preliminary data.</text>
</comment>
<evidence type="ECO:0000259" key="2">
    <source>
        <dbReference type="Pfam" id="PF04548"/>
    </source>
</evidence>
<dbReference type="InterPro" id="IPR006703">
    <property type="entry name" value="G_AIG1"/>
</dbReference>
<dbReference type="EMBL" id="MPUH01000223">
    <property type="protein sequence ID" value="OMJ85885.1"/>
    <property type="molecule type" value="Genomic_DNA"/>
</dbReference>
<dbReference type="CDD" id="cd00882">
    <property type="entry name" value="Ras_like_GTPase"/>
    <property type="match status" value="1"/>
</dbReference>
<evidence type="ECO:0000313" key="3">
    <source>
        <dbReference type="EMBL" id="OMJ85885.1"/>
    </source>
</evidence>
<dbReference type="Pfam" id="PF04548">
    <property type="entry name" value="AIG1"/>
    <property type="match status" value="1"/>
</dbReference>